<evidence type="ECO:0000313" key="6">
    <source>
        <dbReference type="EMBL" id="SMC47836.1"/>
    </source>
</evidence>
<accession>A0A1W1ZHI8</accession>
<dbReference type="GO" id="GO:0035999">
    <property type="term" value="P:tetrahydrofolate interconversion"/>
    <property type="evidence" value="ECO:0007669"/>
    <property type="project" value="TreeGrafter"/>
</dbReference>
<dbReference type="EMBL" id="FWXW01000002">
    <property type="protein sequence ID" value="SMC47836.1"/>
    <property type="molecule type" value="Genomic_DNA"/>
</dbReference>
<dbReference type="NCBIfam" id="TIGR02727">
    <property type="entry name" value="MTHFS_bact"/>
    <property type="match status" value="1"/>
</dbReference>
<organism evidence="6 7">
    <name type="scientific">Papillibacter cinnamivorans DSM 12816</name>
    <dbReference type="NCBI Taxonomy" id="1122930"/>
    <lineage>
        <taxon>Bacteria</taxon>
        <taxon>Bacillati</taxon>
        <taxon>Bacillota</taxon>
        <taxon>Clostridia</taxon>
        <taxon>Eubacteriales</taxon>
        <taxon>Oscillospiraceae</taxon>
        <taxon>Papillibacter</taxon>
    </lineage>
</organism>
<feature type="binding site" evidence="4">
    <location>
        <begin position="137"/>
        <end position="145"/>
    </location>
    <ligand>
        <name>ATP</name>
        <dbReference type="ChEBI" id="CHEBI:30616"/>
    </ligand>
</feature>
<sequence>MHDATEKEKAVLRRRLVFEQEKIDDKTRERSDGELFARLRELREFREASVVFLYVGTGAEPNTAMLIPELLAAGKRAAVPLCRGGGEMEARLICSPEELRPGRFGILEPGQQSPNLPPDAMDFILVPALCFDREGFRLGRGGGYYDRYLQKSSAFSAGLCRGIFLRERLVRLEHDRRVDAVITEKETIRPGIRG</sequence>
<keyword evidence="3 4" id="KW-0067">ATP-binding</keyword>
<comment type="catalytic activity">
    <reaction evidence="5">
        <text>(6S)-5-formyl-5,6,7,8-tetrahydrofolate + ATP = (6R)-5,10-methenyltetrahydrofolate + ADP + phosphate</text>
        <dbReference type="Rhea" id="RHEA:10488"/>
        <dbReference type="ChEBI" id="CHEBI:30616"/>
        <dbReference type="ChEBI" id="CHEBI:43474"/>
        <dbReference type="ChEBI" id="CHEBI:57455"/>
        <dbReference type="ChEBI" id="CHEBI:57457"/>
        <dbReference type="ChEBI" id="CHEBI:456216"/>
        <dbReference type="EC" id="6.3.3.2"/>
    </reaction>
</comment>
<proteinExistence type="inferred from homology"/>
<dbReference type="RefSeq" id="WP_084233732.1">
    <property type="nucleotide sequence ID" value="NZ_FWXW01000002.1"/>
</dbReference>
<reference evidence="6 7" key="1">
    <citation type="submission" date="2017-04" db="EMBL/GenBank/DDBJ databases">
        <authorList>
            <person name="Afonso C.L."/>
            <person name="Miller P.J."/>
            <person name="Scott M.A."/>
            <person name="Spackman E."/>
            <person name="Goraichik I."/>
            <person name="Dimitrov K.M."/>
            <person name="Suarez D.L."/>
            <person name="Swayne D.E."/>
        </authorList>
    </citation>
    <scope>NUCLEOTIDE SEQUENCE [LARGE SCALE GENOMIC DNA]</scope>
    <source>
        <strain evidence="6 7">DSM 12816</strain>
    </source>
</reference>
<dbReference type="EC" id="6.3.3.2" evidence="5"/>
<evidence type="ECO:0000256" key="2">
    <source>
        <dbReference type="ARBA" id="ARBA00022741"/>
    </source>
</evidence>
<dbReference type="Gene3D" id="3.40.50.10420">
    <property type="entry name" value="NagB/RpiA/CoA transferase-like"/>
    <property type="match status" value="1"/>
</dbReference>
<dbReference type="PANTHER" id="PTHR23407:SF1">
    <property type="entry name" value="5-FORMYLTETRAHYDROFOLATE CYCLO-LIGASE"/>
    <property type="match status" value="1"/>
</dbReference>
<evidence type="ECO:0000256" key="4">
    <source>
        <dbReference type="PIRSR" id="PIRSR006806-1"/>
    </source>
</evidence>
<dbReference type="InterPro" id="IPR037171">
    <property type="entry name" value="NagB/RpiA_transferase-like"/>
</dbReference>
<feature type="binding site" evidence="4">
    <location>
        <begin position="9"/>
        <end position="13"/>
    </location>
    <ligand>
        <name>ATP</name>
        <dbReference type="ChEBI" id="CHEBI:30616"/>
    </ligand>
</feature>
<keyword evidence="6" id="KW-0436">Ligase</keyword>
<dbReference type="InterPro" id="IPR024185">
    <property type="entry name" value="FTHF_cligase-like_sf"/>
</dbReference>
<dbReference type="Proteomes" id="UP000192790">
    <property type="component" value="Unassembled WGS sequence"/>
</dbReference>
<keyword evidence="5" id="KW-0460">Magnesium</keyword>
<comment type="similarity">
    <text evidence="1 5">Belongs to the 5-formyltetrahydrofolate cyclo-ligase family.</text>
</comment>
<keyword evidence="2 4" id="KW-0547">Nucleotide-binding</keyword>
<keyword evidence="7" id="KW-1185">Reference proteome</keyword>
<dbReference type="SUPFAM" id="SSF100950">
    <property type="entry name" value="NagB/RpiA/CoA transferase-like"/>
    <property type="match status" value="1"/>
</dbReference>
<evidence type="ECO:0000256" key="5">
    <source>
        <dbReference type="RuleBase" id="RU361279"/>
    </source>
</evidence>
<evidence type="ECO:0000256" key="3">
    <source>
        <dbReference type="ARBA" id="ARBA00022840"/>
    </source>
</evidence>
<dbReference type="PIRSF" id="PIRSF006806">
    <property type="entry name" value="FTHF_cligase"/>
    <property type="match status" value="1"/>
</dbReference>
<evidence type="ECO:0000313" key="7">
    <source>
        <dbReference type="Proteomes" id="UP000192790"/>
    </source>
</evidence>
<dbReference type="GO" id="GO:0005524">
    <property type="term" value="F:ATP binding"/>
    <property type="evidence" value="ECO:0007669"/>
    <property type="project" value="UniProtKB-KW"/>
</dbReference>
<dbReference type="GO" id="GO:0030272">
    <property type="term" value="F:5-formyltetrahydrofolate cyclo-ligase activity"/>
    <property type="evidence" value="ECO:0007669"/>
    <property type="project" value="UniProtKB-EC"/>
</dbReference>
<dbReference type="GO" id="GO:0009396">
    <property type="term" value="P:folic acid-containing compound biosynthetic process"/>
    <property type="evidence" value="ECO:0007669"/>
    <property type="project" value="TreeGrafter"/>
</dbReference>
<dbReference type="STRING" id="1122930.SAMN02745168_1100"/>
<dbReference type="OrthoDB" id="9801938at2"/>
<dbReference type="GO" id="GO:0046872">
    <property type="term" value="F:metal ion binding"/>
    <property type="evidence" value="ECO:0007669"/>
    <property type="project" value="UniProtKB-KW"/>
</dbReference>
<keyword evidence="5" id="KW-0479">Metal-binding</keyword>
<dbReference type="PANTHER" id="PTHR23407">
    <property type="entry name" value="ATPASE INHIBITOR/5-FORMYLTETRAHYDROFOLATE CYCLO-LIGASE"/>
    <property type="match status" value="1"/>
</dbReference>
<dbReference type="Pfam" id="PF01812">
    <property type="entry name" value="5-FTHF_cyc-lig"/>
    <property type="match status" value="1"/>
</dbReference>
<name>A0A1W1ZHI8_9FIRM</name>
<feature type="binding site" evidence="4">
    <location>
        <position position="55"/>
    </location>
    <ligand>
        <name>substrate</name>
    </ligand>
</feature>
<protein>
    <recommendedName>
        <fullName evidence="5">5-formyltetrahydrofolate cyclo-ligase</fullName>
        <ecNumber evidence="5">6.3.3.2</ecNumber>
    </recommendedName>
</protein>
<comment type="cofactor">
    <cofactor evidence="5">
        <name>Mg(2+)</name>
        <dbReference type="ChEBI" id="CHEBI:18420"/>
    </cofactor>
</comment>
<evidence type="ECO:0000256" key="1">
    <source>
        <dbReference type="ARBA" id="ARBA00010638"/>
    </source>
</evidence>
<gene>
    <name evidence="6" type="ORF">SAMN02745168_1100</name>
</gene>
<feature type="binding site" evidence="4">
    <location>
        <position position="60"/>
    </location>
    <ligand>
        <name>substrate</name>
    </ligand>
</feature>
<dbReference type="InterPro" id="IPR002698">
    <property type="entry name" value="FTHF_cligase"/>
</dbReference>
<dbReference type="AlphaFoldDB" id="A0A1W1ZHI8"/>